<dbReference type="AlphaFoldDB" id="A0A2U3LDP3"/>
<dbReference type="PANTHER" id="PTHR22888:SF9">
    <property type="entry name" value="CYTOCHROME C OXIDASE SUBUNIT 2"/>
    <property type="match status" value="1"/>
</dbReference>
<keyword evidence="3 16" id="KW-0813">Transport</keyword>
<keyword evidence="4 15" id="KW-0349">Heme</keyword>
<keyword evidence="6 16" id="KW-0812">Transmembrane</keyword>
<dbReference type="GO" id="GO:0005886">
    <property type="term" value="C:plasma membrane"/>
    <property type="evidence" value="ECO:0007669"/>
    <property type="project" value="UniProtKB-SubCell"/>
</dbReference>
<evidence type="ECO:0000259" key="22">
    <source>
        <dbReference type="PROSITE" id="PS51007"/>
    </source>
</evidence>
<comment type="subcellular location">
    <subcellularLocation>
        <location evidence="16">Cell membrane</location>
        <topology evidence="16">Multi-pass membrane protein</topology>
    </subcellularLocation>
    <subcellularLocation>
        <location evidence="1">Membrane</location>
        <topology evidence="1">Multi-pass membrane protein</topology>
    </subcellularLocation>
</comment>
<evidence type="ECO:0000256" key="18">
    <source>
        <dbReference type="SAM" id="MobiDB-lite"/>
    </source>
</evidence>
<dbReference type="InterPro" id="IPR008972">
    <property type="entry name" value="Cupredoxin"/>
</dbReference>
<dbReference type="NCBIfam" id="TIGR02866">
    <property type="entry name" value="CoxB"/>
    <property type="match status" value="1"/>
</dbReference>
<feature type="domain" description="Cytochrome oxidase subunit II transmembrane region profile" evidence="21">
    <location>
        <begin position="1"/>
        <end position="81"/>
    </location>
</feature>
<dbReference type="PROSITE" id="PS50999">
    <property type="entry name" value="COX2_TM"/>
    <property type="match status" value="1"/>
</dbReference>
<reference evidence="24" key="1">
    <citation type="submission" date="2018-02" db="EMBL/GenBank/DDBJ databases">
        <authorList>
            <person name="Hausmann B."/>
        </authorList>
    </citation>
    <scope>NUCLEOTIDE SEQUENCE [LARGE SCALE GENOMIC DNA]</scope>
    <source>
        <strain evidence="24">Peat soil MAG SbA1</strain>
    </source>
</reference>
<accession>A0A2U3LDP3</accession>
<dbReference type="InterPro" id="IPR045187">
    <property type="entry name" value="CcO_II"/>
</dbReference>
<dbReference type="SUPFAM" id="SSF81464">
    <property type="entry name" value="Cytochrome c oxidase subunit II-like, transmembrane region"/>
    <property type="match status" value="1"/>
</dbReference>
<keyword evidence="8" id="KW-1278">Translocase</keyword>
<evidence type="ECO:0000256" key="10">
    <source>
        <dbReference type="ARBA" id="ARBA00022989"/>
    </source>
</evidence>
<evidence type="ECO:0000259" key="21">
    <source>
        <dbReference type="PROSITE" id="PS50999"/>
    </source>
</evidence>
<keyword evidence="12 17" id="KW-0186">Copper</keyword>
<feature type="domain" description="Cytochrome c" evidence="22">
    <location>
        <begin position="198"/>
        <end position="292"/>
    </location>
</feature>
<keyword evidence="9 16" id="KW-0249">Electron transport</keyword>
<evidence type="ECO:0000256" key="6">
    <source>
        <dbReference type="ARBA" id="ARBA00022692"/>
    </source>
</evidence>
<dbReference type="PANTHER" id="PTHR22888">
    <property type="entry name" value="CYTOCHROME C OXIDASE, SUBUNIT II"/>
    <property type="match status" value="1"/>
</dbReference>
<dbReference type="InterPro" id="IPR014222">
    <property type="entry name" value="Cyt_c_oxidase_su2"/>
</dbReference>
<evidence type="ECO:0000256" key="7">
    <source>
        <dbReference type="ARBA" id="ARBA00022723"/>
    </source>
</evidence>
<evidence type="ECO:0000256" key="2">
    <source>
        <dbReference type="ARBA" id="ARBA00007866"/>
    </source>
</evidence>
<evidence type="ECO:0000259" key="20">
    <source>
        <dbReference type="PROSITE" id="PS50857"/>
    </source>
</evidence>
<keyword evidence="13 19" id="KW-0472">Membrane</keyword>
<feature type="domain" description="Cytochrome oxidase subunit II copper A binding" evidence="20">
    <location>
        <begin position="82"/>
        <end position="193"/>
    </location>
</feature>
<dbReference type="InterPro" id="IPR001505">
    <property type="entry name" value="Copper_CuA"/>
</dbReference>
<evidence type="ECO:0000256" key="16">
    <source>
        <dbReference type="RuleBase" id="RU000456"/>
    </source>
</evidence>
<dbReference type="InterPro" id="IPR036909">
    <property type="entry name" value="Cyt_c-like_dom_sf"/>
</dbReference>
<dbReference type="SUPFAM" id="SSF46626">
    <property type="entry name" value="Cytochrome c"/>
    <property type="match status" value="1"/>
</dbReference>
<keyword evidence="11 15" id="KW-0408">Iron</keyword>
<comment type="cofactor">
    <cofactor evidence="17">
        <name>Cu cation</name>
        <dbReference type="ChEBI" id="CHEBI:23378"/>
    </cofactor>
    <text evidence="17">Binds a copper A center.</text>
</comment>
<evidence type="ECO:0000256" key="8">
    <source>
        <dbReference type="ARBA" id="ARBA00022967"/>
    </source>
</evidence>
<dbReference type="CDD" id="cd13915">
    <property type="entry name" value="CuRO_HCO_II_like_2"/>
    <property type="match status" value="1"/>
</dbReference>
<sequence>MAGNVDALYIFLLIVSGLMTLLILAAVVFFAARFRHRRGVPAEQIEGSTPLELIWSVIPFVVFMVIFLWGAIVYFKGRTPPRDATEVYVVAKQWMWKLEHAEGQREINELHVPVGRDVKLIMTSQDVIHSFFVPAFRMKQDVLPGRYTVAWFRATKPGTYHLFCTQYCGTQHSGMIGNVIVMEPAQYEAWMSGGSTGPLSATGEKIFSELGCVTCHRSDSQGRGPNLQGVFGRPVELADGRTVTADENYLRECILDPGAKRVKGFRPIMPTFQGLVSEEQVNALVAYVKSLSPSGKSGAASSPAVAVPVKAPGRAVSKGSQVQ</sequence>
<comment type="function">
    <text evidence="14 17">Subunits I and II form the functional core of the enzyme complex. Electrons originating in cytochrome c are transferred via heme a and Cu(A) to the binuclear center formed by heme a3 and Cu(B).</text>
</comment>
<dbReference type="InterPro" id="IPR009056">
    <property type="entry name" value="Cyt_c-like_dom"/>
</dbReference>
<keyword evidence="7 15" id="KW-0479">Metal-binding</keyword>
<evidence type="ECO:0000313" key="23">
    <source>
        <dbReference type="EMBL" id="SPF50008.1"/>
    </source>
</evidence>
<dbReference type="GO" id="GO:0004129">
    <property type="term" value="F:cytochrome-c oxidase activity"/>
    <property type="evidence" value="ECO:0007669"/>
    <property type="project" value="UniProtKB-EC"/>
</dbReference>
<dbReference type="InterPro" id="IPR002429">
    <property type="entry name" value="CcO_II-like_C"/>
</dbReference>
<feature type="compositionally biased region" description="Low complexity" evidence="18">
    <location>
        <begin position="293"/>
        <end position="316"/>
    </location>
</feature>
<evidence type="ECO:0000256" key="4">
    <source>
        <dbReference type="ARBA" id="ARBA00022617"/>
    </source>
</evidence>
<evidence type="ECO:0000256" key="14">
    <source>
        <dbReference type="ARBA" id="ARBA00024688"/>
    </source>
</evidence>
<keyword evidence="23" id="KW-0560">Oxidoreductase</keyword>
<feature type="region of interest" description="Disordered" evidence="18">
    <location>
        <begin position="293"/>
        <end position="323"/>
    </location>
</feature>
<dbReference type="Gene3D" id="1.10.760.10">
    <property type="entry name" value="Cytochrome c-like domain"/>
    <property type="match status" value="1"/>
</dbReference>
<evidence type="ECO:0000256" key="17">
    <source>
        <dbReference type="RuleBase" id="RU004024"/>
    </source>
</evidence>
<dbReference type="GO" id="GO:0020037">
    <property type="term" value="F:heme binding"/>
    <property type="evidence" value="ECO:0007669"/>
    <property type="project" value="InterPro"/>
</dbReference>
<name>A0A2U3LDP3_9BACT</name>
<evidence type="ECO:0000313" key="24">
    <source>
        <dbReference type="Proteomes" id="UP000238701"/>
    </source>
</evidence>
<dbReference type="SUPFAM" id="SSF49503">
    <property type="entry name" value="Cupredoxins"/>
    <property type="match status" value="1"/>
</dbReference>
<evidence type="ECO:0000256" key="9">
    <source>
        <dbReference type="ARBA" id="ARBA00022982"/>
    </source>
</evidence>
<evidence type="ECO:0000256" key="1">
    <source>
        <dbReference type="ARBA" id="ARBA00004141"/>
    </source>
</evidence>
<dbReference type="PROSITE" id="PS51007">
    <property type="entry name" value="CYTC"/>
    <property type="match status" value="1"/>
</dbReference>
<dbReference type="PROSITE" id="PS50857">
    <property type="entry name" value="COX2_CUA"/>
    <property type="match status" value="1"/>
</dbReference>
<feature type="transmembrane region" description="Helical" evidence="19">
    <location>
        <begin position="53"/>
        <end position="75"/>
    </location>
</feature>
<evidence type="ECO:0000256" key="13">
    <source>
        <dbReference type="ARBA" id="ARBA00023136"/>
    </source>
</evidence>
<dbReference type="Gene3D" id="2.60.40.420">
    <property type="entry name" value="Cupredoxins - blue copper proteins"/>
    <property type="match status" value="1"/>
</dbReference>
<dbReference type="GO" id="GO:0005507">
    <property type="term" value="F:copper ion binding"/>
    <property type="evidence" value="ECO:0007669"/>
    <property type="project" value="InterPro"/>
</dbReference>
<dbReference type="Pfam" id="PF00116">
    <property type="entry name" value="COX2"/>
    <property type="match status" value="1"/>
</dbReference>
<dbReference type="EC" id="7.1.1.9" evidence="17"/>
<proteinExistence type="inferred from homology"/>
<evidence type="ECO:0000256" key="3">
    <source>
        <dbReference type="ARBA" id="ARBA00022448"/>
    </source>
</evidence>
<dbReference type="EMBL" id="OMOD01000197">
    <property type="protein sequence ID" value="SPF50008.1"/>
    <property type="molecule type" value="Genomic_DNA"/>
</dbReference>
<dbReference type="Gene3D" id="1.10.287.90">
    <property type="match status" value="1"/>
</dbReference>
<organism evidence="23 24">
    <name type="scientific">Candidatus Sulfotelmatobacter kueseliae</name>
    <dbReference type="NCBI Taxonomy" id="2042962"/>
    <lineage>
        <taxon>Bacteria</taxon>
        <taxon>Pseudomonadati</taxon>
        <taxon>Acidobacteriota</taxon>
        <taxon>Terriglobia</taxon>
        <taxon>Terriglobales</taxon>
        <taxon>Candidatus Korobacteraceae</taxon>
        <taxon>Candidatus Sulfotelmatobacter</taxon>
    </lineage>
</organism>
<evidence type="ECO:0000256" key="5">
    <source>
        <dbReference type="ARBA" id="ARBA00022660"/>
    </source>
</evidence>
<keyword evidence="5 16" id="KW-0679">Respiratory chain</keyword>
<evidence type="ECO:0000256" key="11">
    <source>
        <dbReference type="ARBA" id="ARBA00023004"/>
    </source>
</evidence>
<dbReference type="Pfam" id="PF00034">
    <property type="entry name" value="Cytochrom_C"/>
    <property type="match status" value="1"/>
</dbReference>
<evidence type="ECO:0000256" key="19">
    <source>
        <dbReference type="SAM" id="Phobius"/>
    </source>
</evidence>
<feature type="transmembrane region" description="Helical" evidence="19">
    <location>
        <begin position="6"/>
        <end position="32"/>
    </location>
</feature>
<keyword evidence="10 19" id="KW-1133">Transmembrane helix</keyword>
<dbReference type="GO" id="GO:0042773">
    <property type="term" value="P:ATP synthesis coupled electron transport"/>
    <property type="evidence" value="ECO:0007669"/>
    <property type="project" value="TreeGrafter"/>
</dbReference>
<gene>
    <name evidence="23" type="primary">ctaC</name>
    <name evidence="23" type="ORF">SBA1_980013</name>
</gene>
<comment type="catalytic activity">
    <reaction evidence="17">
        <text>4 Fe(II)-[cytochrome c] + O2 + 8 H(+)(in) = 4 Fe(III)-[cytochrome c] + 2 H2O + 4 H(+)(out)</text>
        <dbReference type="Rhea" id="RHEA:11436"/>
        <dbReference type="Rhea" id="RHEA-COMP:10350"/>
        <dbReference type="Rhea" id="RHEA-COMP:14399"/>
        <dbReference type="ChEBI" id="CHEBI:15377"/>
        <dbReference type="ChEBI" id="CHEBI:15378"/>
        <dbReference type="ChEBI" id="CHEBI:15379"/>
        <dbReference type="ChEBI" id="CHEBI:29033"/>
        <dbReference type="ChEBI" id="CHEBI:29034"/>
        <dbReference type="EC" id="7.1.1.9"/>
    </reaction>
</comment>
<comment type="similarity">
    <text evidence="2 16">Belongs to the cytochrome c oxidase subunit 2 family.</text>
</comment>
<evidence type="ECO:0000256" key="12">
    <source>
        <dbReference type="ARBA" id="ARBA00023008"/>
    </source>
</evidence>
<dbReference type="PROSITE" id="PS00078">
    <property type="entry name" value="COX2"/>
    <property type="match status" value="1"/>
</dbReference>
<dbReference type="Pfam" id="PF02790">
    <property type="entry name" value="COX2_TM"/>
    <property type="match status" value="1"/>
</dbReference>
<evidence type="ECO:0000256" key="15">
    <source>
        <dbReference type="PROSITE-ProRule" id="PRU00433"/>
    </source>
</evidence>
<protein>
    <recommendedName>
        <fullName evidence="17">Cytochrome c oxidase subunit 2</fullName>
        <ecNumber evidence="17">7.1.1.9</ecNumber>
    </recommendedName>
</protein>
<dbReference type="Proteomes" id="UP000238701">
    <property type="component" value="Unassembled WGS sequence"/>
</dbReference>
<dbReference type="InterPro" id="IPR011759">
    <property type="entry name" value="Cyt_c_oxidase_su2_TM_dom"/>
</dbReference>
<dbReference type="InterPro" id="IPR036257">
    <property type="entry name" value="Cyt_c_oxidase_su2_TM_sf"/>
</dbReference>
<dbReference type="GO" id="GO:0016491">
    <property type="term" value="F:oxidoreductase activity"/>
    <property type="evidence" value="ECO:0007669"/>
    <property type="project" value="UniProtKB-KW"/>
</dbReference>